<reference evidence="1" key="1">
    <citation type="submission" date="2023-11" db="EMBL/GenBank/DDBJ databases">
        <authorList>
            <person name="Poullet M."/>
        </authorList>
    </citation>
    <scope>NUCLEOTIDE SEQUENCE</scope>
    <source>
        <strain evidence="1">E1834</strain>
    </source>
</reference>
<evidence type="ECO:0000313" key="2">
    <source>
        <dbReference type="Proteomes" id="UP001497535"/>
    </source>
</evidence>
<sequence length="131" mass="14896">MTEINAETGQDYTLYKLESCGSERFLKILPEYVDNIFSPKFTQSLFTTEIYHITGDGADGGVVYSEMYGKELNAELIVDRKRRELMHCTSKCGYAVDTGGRVENIRNEANIRSIIDYHGKNYHISNSVILL</sequence>
<accession>A0ACB1AUR7</accession>
<organism evidence="1 2">
    <name type="scientific">Meloidogyne enterolobii</name>
    <name type="common">Root-knot nematode worm</name>
    <name type="synonym">Meloidogyne mayaguensis</name>
    <dbReference type="NCBI Taxonomy" id="390850"/>
    <lineage>
        <taxon>Eukaryota</taxon>
        <taxon>Metazoa</taxon>
        <taxon>Ecdysozoa</taxon>
        <taxon>Nematoda</taxon>
        <taxon>Chromadorea</taxon>
        <taxon>Rhabditida</taxon>
        <taxon>Tylenchina</taxon>
        <taxon>Tylenchomorpha</taxon>
        <taxon>Tylenchoidea</taxon>
        <taxon>Meloidogynidae</taxon>
        <taxon>Meloidogyninae</taxon>
        <taxon>Meloidogyne</taxon>
    </lineage>
</organism>
<gene>
    <name evidence="1" type="ORF">MENTE1834_LOCUS43673</name>
</gene>
<protein>
    <submittedName>
        <fullName evidence="1">Uncharacterized protein</fullName>
    </submittedName>
</protein>
<evidence type="ECO:0000313" key="1">
    <source>
        <dbReference type="EMBL" id="CAK5107307.1"/>
    </source>
</evidence>
<keyword evidence="2" id="KW-1185">Reference proteome</keyword>
<name>A0ACB1AUR7_MELEN</name>
<dbReference type="EMBL" id="CAVMJV010000125">
    <property type="protein sequence ID" value="CAK5107307.1"/>
    <property type="molecule type" value="Genomic_DNA"/>
</dbReference>
<comment type="caution">
    <text evidence="1">The sequence shown here is derived from an EMBL/GenBank/DDBJ whole genome shotgun (WGS) entry which is preliminary data.</text>
</comment>
<proteinExistence type="predicted"/>
<dbReference type="Proteomes" id="UP001497535">
    <property type="component" value="Unassembled WGS sequence"/>
</dbReference>